<organism evidence="2 3">
    <name type="scientific">Gemmatimonas aurantiaca</name>
    <dbReference type="NCBI Taxonomy" id="173480"/>
    <lineage>
        <taxon>Bacteria</taxon>
        <taxon>Pseudomonadati</taxon>
        <taxon>Gemmatimonadota</taxon>
        <taxon>Gemmatimonadia</taxon>
        <taxon>Gemmatimonadales</taxon>
        <taxon>Gemmatimonadaceae</taxon>
        <taxon>Gemmatimonas</taxon>
    </lineage>
</organism>
<sequence>MFPHQFYEILHILGIAMLFMAIGGVAVHAANGGTKATSTTRPLVSAVHGIGMLLILVGGFGMLARIGFAHGTNFPGWLWVKLIIWLAFGGLALLPYRKPALAKPFLLLMPVLAGVAVYMVLYKPF</sequence>
<dbReference type="EMBL" id="DPIY01000009">
    <property type="protein sequence ID" value="HCT57559.1"/>
    <property type="molecule type" value="Genomic_DNA"/>
</dbReference>
<dbReference type="AlphaFoldDB" id="A0A3D4V8T4"/>
<feature type="transmembrane region" description="Helical" evidence="1">
    <location>
        <begin position="76"/>
        <end position="96"/>
    </location>
</feature>
<accession>A0A3D4V8T4</accession>
<protein>
    <recommendedName>
        <fullName evidence="4">Invasion protein</fullName>
    </recommendedName>
</protein>
<evidence type="ECO:0000313" key="3">
    <source>
        <dbReference type="Proteomes" id="UP000264071"/>
    </source>
</evidence>
<feature type="transmembrane region" description="Helical" evidence="1">
    <location>
        <begin position="43"/>
        <end position="64"/>
    </location>
</feature>
<dbReference type="Proteomes" id="UP000264071">
    <property type="component" value="Unassembled WGS sequence"/>
</dbReference>
<keyword evidence="1" id="KW-1133">Transmembrane helix</keyword>
<feature type="transmembrane region" description="Helical" evidence="1">
    <location>
        <begin position="105"/>
        <end position="122"/>
    </location>
</feature>
<feature type="transmembrane region" description="Helical" evidence="1">
    <location>
        <begin position="12"/>
        <end position="31"/>
    </location>
</feature>
<dbReference type="OMA" id="FMIMISL"/>
<reference evidence="2 3" key="1">
    <citation type="journal article" date="2018" name="Nat. Biotechnol.">
        <title>A standardized bacterial taxonomy based on genome phylogeny substantially revises the tree of life.</title>
        <authorList>
            <person name="Parks D.H."/>
            <person name="Chuvochina M."/>
            <person name="Waite D.W."/>
            <person name="Rinke C."/>
            <person name="Skarshewski A."/>
            <person name="Chaumeil P.A."/>
            <person name="Hugenholtz P."/>
        </authorList>
    </citation>
    <scope>NUCLEOTIDE SEQUENCE [LARGE SCALE GENOMIC DNA]</scope>
    <source>
        <strain evidence="2">UBA8844</strain>
    </source>
</reference>
<gene>
    <name evidence="2" type="ORF">DGD08_10210</name>
</gene>
<keyword evidence="1" id="KW-0472">Membrane</keyword>
<proteinExistence type="predicted"/>
<evidence type="ECO:0000256" key="1">
    <source>
        <dbReference type="SAM" id="Phobius"/>
    </source>
</evidence>
<evidence type="ECO:0008006" key="4">
    <source>
        <dbReference type="Google" id="ProtNLM"/>
    </source>
</evidence>
<comment type="caution">
    <text evidence="2">The sequence shown here is derived from an EMBL/GenBank/DDBJ whole genome shotgun (WGS) entry which is preliminary data.</text>
</comment>
<keyword evidence="1" id="KW-0812">Transmembrane</keyword>
<evidence type="ECO:0000313" key="2">
    <source>
        <dbReference type="EMBL" id="HCT57559.1"/>
    </source>
</evidence>
<name>A0A3D4V8T4_9BACT</name>